<keyword evidence="1" id="KW-0472">Membrane</keyword>
<organism evidence="2 3">
    <name type="scientific">Acacia crassicarpa</name>
    <name type="common">northern wattle</name>
    <dbReference type="NCBI Taxonomy" id="499986"/>
    <lineage>
        <taxon>Eukaryota</taxon>
        <taxon>Viridiplantae</taxon>
        <taxon>Streptophyta</taxon>
        <taxon>Embryophyta</taxon>
        <taxon>Tracheophyta</taxon>
        <taxon>Spermatophyta</taxon>
        <taxon>Magnoliopsida</taxon>
        <taxon>eudicotyledons</taxon>
        <taxon>Gunneridae</taxon>
        <taxon>Pentapetalae</taxon>
        <taxon>rosids</taxon>
        <taxon>fabids</taxon>
        <taxon>Fabales</taxon>
        <taxon>Fabaceae</taxon>
        <taxon>Caesalpinioideae</taxon>
        <taxon>mimosoid clade</taxon>
        <taxon>Acacieae</taxon>
        <taxon>Acacia</taxon>
    </lineage>
</organism>
<evidence type="ECO:0000313" key="2">
    <source>
        <dbReference type="EMBL" id="KAK4276076.1"/>
    </source>
</evidence>
<gene>
    <name evidence="2" type="ORF">QN277_019065</name>
</gene>
<name>A0AAE1JVU9_9FABA</name>
<protein>
    <submittedName>
        <fullName evidence="2">Uncharacterized protein</fullName>
    </submittedName>
</protein>
<dbReference type="InterPro" id="IPR036397">
    <property type="entry name" value="RNaseH_sf"/>
</dbReference>
<dbReference type="Proteomes" id="UP001293593">
    <property type="component" value="Unassembled WGS sequence"/>
</dbReference>
<dbReference type="EMBL" id="JAWXYG010000004">
    <property type="protein sequence ID" value="KAK4276076.1"/>
    <property type="molecule type" value="Genomic_DNA"/>
</dbReference>
<reference evidence="2" key="1">
    <citation type="submission" date="2023-10" db="EMBL/GenBank/DDBJ databases">
        <title>Chromosome-level genome of the transformable northern wattle, Acacia crassicarpa.</title>
        <authorList>
            <person name="Massaro I."/>
            <person name="Sinha N.R."/>
            <person name="Poethig S."/>
            <person name="Leichty A.R."/>
        </authorList>
    </citation>
    <scope>NUCLEOTIDE SEQUENCE</scope>
    <source>
        <strain evidence="2">Acra3RX</strain>
        <tissue evidence="2">Leaf</tissue>
    </source>
</reference>
<keyword evidence="1" id="KW-0812">Transmembrane</keyword>
<accession>A0AAE1JVU9</accession>
<sequence>MHHFSANCHDALFGLVACLTLALLLLNLLLISGECRDGVSESQFTQVLNIELSQIVEACKFLDEQ</sequence>
<keyword evidence="3" id="KW-1185">Reference proteome</keyword>
<evidence type="ECO:0000256" key="1">
    <source>
        <dbReference type="SAM" id="Phobius"/>
    </source>
</evidence>
<dbReference type="AlphaFoldDB" id="A0AAE1JVU9"/>
<evidence type="ECO:0000313" key="3">
    <source>
        <dbReference type="Proteomes" id="UP001293593"/>
    </source>
</evidence>
<proteinExistence type="predicted"/>
<feature type="transmembrane region" description="Helical" evidence="1">
    <location>
        <begin position="12"/>
        <end position="31"/>
    </location>
</feature>
<keyword evidence="1" id="KW-1133">Transmembrane helix</keyword>
<comment type="caution">
    <text evidence="2">The sequence shown here is derived from an EMBL/GenBank/DDBJ whole genome shotgun (WGS) entry which is preliminary data.</text>
</comment>
<dbReference type="Gene3D" id="3.30.420.10">
    <property type="entry name" value="Ribonuclease H-like superfamily/Ribonuclease H"/>
    <property type="match status" value="1"/>
</dbReference>
<dbReference type="GO" id="GO:0003676">
    <property type="term" value="F:nucleic acid binding"/>
    <property type="evidence" value="ECO:0007669"/>
    <property type="project" value="InterPro"/>
</dbReference>